<organism evidence="1 2">
    <name type="scientific">Datura stramonium</name>
    <name type="common">Jimsonweed</name>
    <name type="synonym">Common thornapple</name>
    <dbReference type="NCBI Taxonomy" id="4076"/>
    <lineage>
        <taxon>Eukaryota</taxon>
        <taxon>Viridiplantae</taxon>
        <taxon>Streptophyta</taxon>
        <taxon>Embryophyta</taxon>
        <taxon>Tracheophyta</taxon>
        <taxon>Spermatophyta</taxon>
        <taxon>Magnoliopsida</taxon>
        <taxon>eudicotyledons</taxon>
        <taxon>Gunneridae</taxon>
        <taxon>Pentapetalae</taxon>
        <taxon>asterids</taxon>
        <taxon>lamiids</taxon>
        <taxon>Solanales</taxon>
        <taxon>Solanaceae</taxon>
        <taxon>Solanoideae</taxon>
        <taxon>Datureae</taxon>
        <taxon>Datura</taxon>
    </lineage>
</organism>
<evidence type="ECO:0000313" key="2">
    <source>
        <dbReference type="Proteomes" id="UP000823775"/>
    </source>
</evidence>
<sequence>MAYGNITAQFKENFFSNHSPIHTDVVANTGQNMKSFRFFNVFADAGQFLHIVKHCCSQNIQSSYMFQVWNKLKLCRDPLKQLKLDGLGSVDRGVEDSQGKLQDLQAFITMQTTTDLLEKEREAQARASANTISMIKDSNTLKKQHDIERGFLNSIEG</sequence>
<gene>
    <name evidence="1" type="ORF">HAX54_031094</name>
</gene>
<name>A0ABS8VA10_DATST</name>
<reference evidence="1 2" key="1">
    <citation type="journal article" date="2021" name="BMC Genomics">
        <title>Datura genome reveals duplications of psychoactive alkaloid biosynthetic genes and high mutation rate following tissue culture.</title>
        <authorList>
            <person name="Rajewski A."/>
            <person name="Carter-House D."/>
            <person name="Stajich J."/>
            <person name="Litt A."/>
        </authorList>
    </citation>
    <scope>NUCLEOTIDE SEQUENCE [LARGE SCALE GENOMIC DNA]</scope>
    <source>
        <strain evidence="1">AR-01</strain>
    </source>
</reference>
<dbReference type="Proteomes" id="UP000823775">
    <property type="component" value="Unassembled WGS sequence"/>
</dbReference>
<comment type="caution">
    <text evidence="1">The sequence shown here is derived from an EMBL/GenBank/DDBJ whole genome shotgun (WGS) entry which is preliminary data.</text>
</comment>
<evidence type="ECO:0000313" key="1">
    <source>
        <dbReference type="EMBL" id="MCD9643521.1"/>
    </source>
</evidence>
<accession>A0ABS8VA10</accession>
<dbReference type="EMBL" id="JACEIK010003914">
    <property type="protein sequence ID" value="MCD9643521.1"/>
    <property type="molecule type" value="Genomic_DNA"/>
</dbReference>
<proteinExistence type="predicted"/>
<protein>
    <submittedName>
        <fullName evidence="1">Uncharacterized protein</fullName>
    </submittedName>
</protein>
<keyword evidence="2" id="KW-1185">Reference proteome</keyword>